<keyword evidence="14" id="KW-0482">Metalloprotease</keyword>
<organism evidence="13 14">
    <name type="scientific">Microtus ochrogaster</name>
    <name type="common">Prairie vole</name>
    <dbReference type="NCBI Taxonomy" id="79684"/>
    <lineage>
        <taxon>Eukaryota</taxon>
        <taxon>Metazoa</taxon>
        <taxon>Chordata</taxon>
        <taxon>Craniata</taxon>
        <taxon>Vertebrata</taxon>
        <taxon>Euteleostomi</taxon>
        <taxon>Mammalia</taxon>
        <taxon>Eutheria</taxon>
        <taxon>Euarchontoglires</taxon>
        <taxon>Glires</taxon>
        <taxon>Rodentia</taxon>
        <taxon>Myomorpha</taxon>
        <taxon>Muroidea</taxon>
        <taxon>Cricetidae</taxon>
        <taxon>Arvicolinae</taxon>
        <taxon>Microtus</taxon>
    </lineage>
</organism>
<keyword evidence="14" id="KW-0645">Protease</keyword>
<name>A0ABM1TSV4_MICOH</name>
<dbReference type="Pfam" id="PF23106">
    <property type="entry name" value="EGF_Teneurin"/>
    <property type="match status" value="1"/>
</dbReference>
<feature type="region of interest" description="Disordered" evidence="8">
    <location>
        <begin position="858"/>
        <end position="878"/>
    </location>
</feature>
<dbReference type="InterPro" id="IPR034027">
    <property type="entry name" value="Reprolysin_adamalysin"/>
</dbReference>
<evidence type="ECO:0000313" key="13">
    <source>
        <dbReference type="Proteomes" id="UP000694915"/>
    </source>
</evidence>
<protein>
    <submittedName>
        <fullName evidence="14">Disintegrin and metalloproteinase domain-containing protein 11 isoform X1</fullName>
    </submittedName>
</protein>
<dbReference type="GO" id="GO:0008237">
    <property type="term" value="F:metallopeptidase activity"/>
    <property type="evidence" value="ECO:0007669"/>
    <property type="project" value="UniProtKB-KW"/>
</dbReference>
<dbReference type="Pfam" id="PF00200">
    <property type="entry name" value="Disintegrin"/>
    <property type="match status" value="1"/>
</dbReference>
<dbReference type="PRINTS" id="PR00289">
    <property type="entry name" value="DISINTEGRIN"/>
</dbReference>
<dbReference type="InterPro" id="IPR036436">
    <property type="entry name" value="Disintegrin_dom_sf"/>
</dbReference>
<dbReference type="Gene3D" id="4.10.70.10">
    <property type="entry name" value="Disintegrin domain"/>
    <property type="match status" value="1"/>
</dbReference>
<evidence type="ECO:0000259" key="11">
    <source>
        <dbReference type="PROSITE" id="PS50214"/>
    </source>
</evidence>
<comment type="subcellular location">
    <subcellularLocation>
        <location evidence="1">Membrane</location>
        <topology evidence="1">Single-pass type I membrane protein</topology>
    </subcellularLocation>
</comment>
<feature type="disulfide bond" evidence="7">
    <location>
        <begin position="704"/>
        <end position="713"/>
    </location>
</feature>
<dbReference type="InterPro" id="IPR002870">
    <property type="entry name" value="Peptidase_M12B_N"/>
</dbReference>
<dbReference type="InterPro" id="IPR000742">
    <property type="entry name" value="EGF"/>
</dbReference>
<dbReference type="Pfam" id="PF01562">
    <property type="entry name" value="Pep_M12B_propep"/>
    <property type="match status" value="1"/>
</dbReference>
<dbReference type="InterPro" id="IPR006586">
    <property type="entry name" value="ADAM_Cys-rich"/>
</dbReference>
<keyword evidence="2" id="KW-0812">Transmembrane</keyword>
<sequence>MKRLRRWAIAALLLLPLLPPPGLGALGPSGALHWRSSAQVGSPERPEGPEVTEPSRLVRESTGGEVRKQQVDTRVRQDPPRGTPVHLAQVSFVIPAFDSDFTLDLELNHHLLSSQYVERHFSREGTTQHSTGAGDHCYYHGKLRGNPSSFAALSTCQGLHGVFSDGNLTYIIEPKEMAGPWGPPQGPLPHLIYRTPLLPAPLGCREPGCLFAVPGQSDPPTWPRLRRKRQVRRGHPTVHSETKYVELIVINDHQLFEQMRQSVVLTSNFAKSVVNLADVIYKEQLNTRIVLVAMETWADGDKIQVQDDLLETLARLMVYRREGLPEPSDATHLFSGRTFQSTSSGAAYVGGICSLSRGGGVNEYGNMGAMAVTLAQTLGQNLGMMWNKHRSSAGDCKCPDIWLGCIMEDTGFYLPRKFSRCSIDEYNQFLQEGGGSCLFNKPLKLLDPPECGNGFVEAGEECDCGSVQECSRAGGNCCKKCTLTHDAMCSDGLCCRRCKYEPRGVSCREAVNECDIAETCTGDSSQCPPNLHKLDGYYCDHEQGRCYGGRCKTRDRQCQALWGHSAADRFCYEKLNVEGTERGNCGRKGSGWVQCNKQDVLCGFLLCVNISGAPRLGDLGGDISSVTFYHQGKELDCRGGHVQLADGSDLSYVEDGTACGPNMLCLDHRCLPASAFNFSTCPGSGDRRICSHHGVCSNEGKCICQADWTGKDCSIHNPLPTSPPTGETERYKETSVAEGPEGPKCHPAPSEPGTHRLGPEPRGCLHPATEGGTMQKCLPGPNPSTPGCTGVEGWDSGPIFQTTRGGGAWRRALPAQFPTPPHAALALPRSPPVNVASIVTDRHSSGWGLEPCLVGPSSHQWTQLGGPSSKAGSWNQGGSSLGPQGKELIYTFFSFFSLFFPNGFYLMNVTLGLLGPGAVCRDVLTLTGGPGRPEALRPPSSLSGRPTLEPSRG</sequence>
<feature type="domain" description="EGF-like" evidence="10">
    <location>
        <begin position="677"/>
        <end position="714"/>
    </location>
</feature>
<evidence type="ECO:0000256" key="7">
    <source>
        <dbReference type="PROSITE-ProRule" id="PRU00076"/>
    </source>
</evidence>
<evidence type="ECO:0000256" key="4">
    <source>
        <dbReference type="ARBA" id="ARBA00023136"/>
    </source>
</evidence>
<keyword evidence="7" id="KW-0245">EGF-like domain</keyword>
<dbReference type="SMART" id="SM00050">
    <property type="entry name" value="DISIN"/>
    <property type="match status" value="1"/>
</dbReference>
<dbReference type="PANTHER" id="PTHR11905:SF114">
    <property type="entry name" value="DISINTEGRIN AND METALLOPROTEINASE DOMAIN-CONTAINING PROTEIN 11"/>
    <property type="match status" value="1"/>
</dbReference>
<keyword evidence="3" id="KW-1133">Transmembrane helix</keyword>
<keyword evidence="13" id="KW-1185">Reference proteome</keyword>
<dbReference type="PROSITE" id="PS00427">
    <property type="entry name" value="DISINTEGRIN_1"/>
    <property type="match status" value="1"/>
</dbReference>
<dbReference type="InterPro" id="IPR024079">
    <property type="entry name" value="MetalloPept_cat_dom_sf"/>
</dbReference>
<dbReference type="SUPFAM" id="SSF57552">
    <property type="entry name" value="Blood coagulation inhibitor (disintegrin)"/>
    <property type="match status" value="1"/>
</dbReference>
<dbReference type="Pfam" id="PF08516">
    <property type="entry name" value="ADAM_CR"/>
    <property type="match status" value="1"/>
</dbReference>
<evidence type="ECO:0000256" key="1">
    <source>
        <dbReference type="ARBA" id="ARBA00004479"/>
    </source>
</evidence>
<gene>
    <name evidence="14" type="primary">Adam11</name>
</gene>
<dbReference type="Gene3D" id="2.10.25.10">
    <property type="entry name" value="Laminin"/>
    <property type="match status" value="1"/>
</dbReference>
<dbReference type="PROSITE" id="PS50214">
    <property type="entry name" value="DISINTEGRIN_2"/>
    <property type="match status" value="1"/>
</dbReference>
<keyword evidence="4" id="KW-0472">Membrane</keyword>
<dbReference type="Gene3D" id="3.40.390.10">
    <property type="entry name" value="Collagenase (Catalytic Domain)"/>
    <property type="match status" value="1"/>
</dbReference>
<keyword evidence="5 7" id="KW-1015">Disulfide bond</keyword>
<dbReference type="RefSeq" id="XP_026632816.1">
    <property type="nucleotide sequence ID" value="XM_026777015.1"/>
</dbReference>
<evidence type="ECO:0000256" key="5">
    <source>
        <dbReference type="ARBA" id="ARBA00023157"/>
    </source>
</evidence>
<evidence type="ECO:0000256" key="6">
    <source>
        <dbReference type="PROSITE-ProRule" id="PRU00068"/>
    </source>
</evidence>
<feature type="domain" description="Disintegrin" evidence="11">
    <location>
        <begin position="448"/>
        <end position="535"/>
    </location>
</feature>
<feature type="domain" description="Peptidase M12B" evidence="12">
    <location>
        <begin position="243"/>
        <end position="442"/>
    </location>
</feature>
<comment type="caution">
    <text evidence="7">Lacks conserved residue(s) required for the propagation of feature annotation.</text>
</comment>
<feature type="region of interest" description="Disordered" evidence="8">
    <location>
        <begin position="718"/>
        <end position="759"/>
    </location>
</feature>
<dbReference type="Proteomes" id="UP000694915">
    <property type="component" value="Unplaced"/>
</dbReference>
<evidence type="ECO:0000256" key="3">
    <source>
        <dbReference type="ARBA" id="ARBA00022989"/>
    </source>
</evidence>
<evidence type="ECO:0000259" key="10">
    <source>
        <dbReference type="PROSITE" id="PS50026"/>
    </source>
</evidence>
<keyword evidence="9" id="KW-0732">Signal</keyword>
<dbReference type="SMART" id="SM00608">
    <property type="entry name" value="ACR"/>
    <property type="match status" value="1"/>
</dbReference>
<evidence type="ECO:0000259" key="12">
    <source>
        <dbReference type="PROSITE" id="PS50215"/>
    </source>
</evidence>
<evidence type="ECO:0000256" key="2">
    <source>
        <dbReference type="ARBA" id="ARBA00022692"/>
    </source>
</evidence>
<dbReference type="InterPro" id="IPR001590">
    <property type="entry name" value="Peptidase_M12B"/>
</dbReference>
<keyword evidence="14" id="KW-0378">Hydrolase</keyword>
<dbReference type="PROSITE" id="PS00022">
    <property type="entry name" value="EGF_1"/>
    <property type="match status" value="1"/>
</dbReference>
<feature type="compositionally biased region" description="Basic and acidic residues" evidence="8">
    <location>
        <begin position="65"/>
        <end position="79"/>
    </location>
</feature>
<dbReference type="InterPro" id="IPR001762">
    <property type="entry name" value="Disintegrin_dom"/>
</dbReference>
<feature type="chain" id="PRO_5045432913" evidence="9">
    <location>
        <begin position="25"/>
        <end position="953"/>
    </location>
</feature>
<dbReference type="PROSITE" id="PS50215">
    <property type="entry name" value="ADAM_MEPRO"/>
    <property type="match status" value="1"/>
</dbReference>
<dbReference type="Pfam" id="PF01421">
    <property type="entry name" value="Reprolysin"/>
    <property type="match status" value="1"/>
</dbReference>
<dbReference type="PROSITE" id="PS50026">
    <property type="entry name" value="EGF_3"/>
    <property type="match status" value="1"/>
</dbReference>
<accession>A0ABM1TSV4</accession>
<proteinExistence type="predicted"/>
<dbReference type="SUPFAM" id="SSF55486">
    <property type="entry name" value="Metalloproteases ('zincins'), catalytic domain"/>
    <property type="match status" value="1"/>
</dbReference>
<feature type="signal peptide" evidence="9">
    <location>
        <begin position="1"/>
        <end position="24"/>
    </location>
</feature>
<feature type="disulfide bond" evidence="6">
    <location>
        <begin position="507"/>
        <end position="527"/>
    </location>
</feature>
<evidence type="ECO:0000256" key="9">
    <source>
        <dbReference type="SAM" id="SignalP"/>
    </source>
</evidence>
<dbReference type="GeneID" id="101980776"/>
<reference evidence="14" key="1">
    <citation type="submission" date="2025-08" db="UniProtKB">
        <authorList>
            <consortium name="RefSeq"/>
        </authorList>
    </citation>
    <scope>IDENTIFICATION</scope>
</reference>
<evidence type="ECO:0000256" key="8">
    <source>
        <dbReference type="SAM" id="MobiDB-lite"/>
    </source>
</evidence>
<feature type="region of interest" description="Disordered" evidence="8">
    <location>
        <begin position="928"/>
        <end position="953"/>
    </location>
</feature>
<dbReference type="InterPro" id="IPR018358">
    <property type="entry name" value="Disintegrin_CS"/>
</dbReference>
<dbReference type="PANTHER" id="PTHR11905">
    <property type="entry name" value="ADAM A DISINTEGRIN AND METALLOPROTEASE DOMAIN"/>
    <property type="match status" value="1"/>
</dbReference>
<evidence type="ECO:0000313" key="14">
    <source>
        <dbReference type="RefSeq" id="XP_026632816.1"/>
    </source>
</evidence>
<dbReference type="CDD" id="cd04269">
    <property type="entry name" value="ZnMc_adamalysin_II_like"/>
    <property type="match status" value="1"/>
</dbReference>
<feature type="region of interest" description="Disordered" evidence="8">
    <location>
        <begin position="35"/>
        <end position="83"/>
    </location>
</feature>